<dbReference type="InterPro" id="IPR029063">
    <property type="entry name" value="SAM-dependent_MTases_sf"/>
</dbReference>
<comment type="caution">
    <text evidence="6">Lacks conserved residue(s) required for the propagation of feature annotation.</text>
</comment>
<gene>
    <name evidence="9" type="ORF">TPSB3V08_LOCUS1002</name>
</gene>
<proteinExistence type="inferred from homology"/>
<sequence>MGDAATNVVTEIQQEAMEVDGDSVEKAEDSTLNDSGNVLSVNGEESTEQSTEQSTPKFGTYQVKVVGLPKYYSIGEFKRMVKVDLGLALSYVRAPKKGTPLLHLAFYTSEEQHKAVNVLHNLSWKKKVLNCSLLPTDAQKRKPEDSDGEDSEAKKARLDLTVEERVQKLTIPYHNMPYEEQETICFAPVMVNTGIGKVVLEEVNPHLRGGRVENHLGKTTHSSPDRDSNLDLPILSSRAQHDKRLKKKTGELKEMMVRLGELLVRRNPAIAGYMEQQKEKHDGLPIQLDEIKPSPVIEAYRNKCEFRVGLNPDTQERTVGVRLESYKDFTIGVGPATSLIHLPEQMREAVKSAATVISYDYWPHIAHHFCNQSPITFIDCCDNQPHLIFFLRCRPRHANRPVSRLTLSSHIMSKTDATPEALIGQESAPKPPPPLKDHTCKQQLFEEYVRKSHYGPFLPEKSEGYWRHLVVRVTGNGDLMLVIVIHPQSLSEDELTKIKYDLKDYFTNKQGKLCNVSSLYFQLFSEKLVGVPLPQMEHLYGKTHLTEELFDLTIHLSPSSYFQVNTHGAEVLYQTVIDMVEPTEDTTVLDLCCGTGGISLCIAKKCAKVYGIEYMAHNVEDAKLNAAKNEITNCEFISGRVEDILPTLTDKLTGKNVIPILDPPRAGLTSKVLGQLRKMENVQKMVYICSNHKSPIRNFLDLCFPAGKGNNNFSGHPFIPVKVVPVDVAPFSMHAQMVILLERMDTSKLPKESVDTFRGLGWGRGRGRGRGIRGRGIRGHGARLRGGVPVQMPRGRGGRGRHIGIPIGRGPLPPPPPQRLGYMRPPPPPPMGPPLLREYSRPLMRPRVRDIYMDEYSEYNVPLMEREYLPPVLDPYPPPRRPQRLDFSSDELTLSRYSDFRRDVEDAIDSSFSPRSLGLRRSMGGIGRADELLMGSPAATAAAMLEREELAYRAGLTRGLVGAATFAPPPNVYPYSGGGGMRVGRYKGAGGGSLPRGLKRDTASSWGRRGRGGRRIARPSHKHQAKCSTCKIHQPSSSFNSRHTQIKYPMKGHYDCSVKILVYQLQCNYCIAEQIDLTTATFRQRMNGHRFDTNHDDSNKPVMTIVFPRLISMGTNEFEEPFDVEDIDPSLVPLQESDTIPCRRERVKRLCKTTSVTPRLVKNLVYPRQWMNLSAVQINNHGSRLRMMNTEL</sequence>
<evidence type="ECO:0000256" key="5">
    <source>
        <dbReference type="ARBA" id="ARBA00047278"/>
    </source>
</evidence>
<feature type="compositionally biased region" description="Basic residues" evidence="7">
    <location>
        <begin position="771"/>
        <end position="783"/>
    </location>
</feature>
<dbReference type="GO" id="GO:0032259">
    <property type="term" value="P:methylation"/>
    <property type="evidence" value="ECO:0007669"/>
    <property type="project" value="UniProtKB-KW"/>
</dbReference>
<dbReference type="GO" id="GO:0006396">
    <property type="term" value="P:RNA processing"/>
    <property type="evidence" value="ECO:0007669"/>
    <property type="project" value="InterPro"/>
</dbReference>
<feature type="region of interest" description="Disordered" evidence="7">
    <location>
        <begin position="210"/>
        <end position="229"/>
    </location>
</feature>
<keyword evidence="2 6" id="KW-0808">Transferase</keyword>
<feature type="region of interest" description="Disordered" evidence="7">
    <location>
        <begin position="1"/>
        <end position="55"/>
    </location>
</feature>
<dbReference type="InterPro" id="IPR045850">
    <property type="entry name" value="TRM2_met"/>
</dbReference>
<dbReference type="PANTHER" id="PTHR45904:SF2">
    <property type="entry name" value="TRNA (URACIL-5-)-METHYLTRANSFERASE HOMOLOG A"/>
    <property type="match status" value="1"/>
</dbReference>
<feature type="binding site" evidence="6">
    <location>
        <position position="662"/>
    </location>
    <ligand>
        <name>S-adenosyl-L-methionine</name>
        <dbReference type="ChEBI" id="CHEBI:59789"/>
    </ligand>
</feature>
<dbReference type="PANTHER" id="PTHR45904">
    <property type="entry name" value="TRNA (URACIL-5-)-METHYLTRANSFERASE"/>
    <property type="match status" value="1"/>
</dbReference>
<feature type="region of interest" description="Disordered" evidence="7">
    <location>
        <begin position="988"/>
        <end position="1040"/>
    </location>
</feature>
<evidence type="ECO:0000256" key="3">
    <source>
        <dbReference type="ARBA" id="ARBA00022691"/>
    </source>
</evidence>
<dbReference type="InterPro" id="IPR010280">
    <property type="entry name" value="U5_MeTrfase_fam"/>
</dbReference>
<accession>A0A7R9GUD6</accession>
<keyword evidence="3 6" id="KW-0949">S-adenosyl-L-methionine</keyword>
<feature type="compositionally biased region" description="Basic residues" evidence="7">
    <location>
        <begin position="1008"/>
        <end position="1025"/>
    </location>
</feature>
<dbReference type="EC" id="2.1.1.35" evidence="4"/>
<feature type="compositionally biased region" description="Polar residues" evidence="7">
    <location>
        <begin position="30"/>
        <end position="40"/>
    </location>
</feature>
<feature type="binding site" evidence="6">
    <location>
        <position position="563"/>
    </location>
    <ligand>
        <name>S-adenosyl-L-methionine</name>
        <dbReference type="ChEBI" id="CHEBI:59789"/>
    </ligand>
</feature>
<feature type="domain" description="Methyltransferase" evidence="8">
    <location>
        <begin position="584"/>
        <end position="689"/>
    </location>
</feature>
<dbReference type="GO" id="GO:0003723">
    <property type="term" value="F:RNA binding"/>
    <property type="evidence" value="ECO:0007669"/>
    <property type="project" value="TreeGrafter"/>
</dbReference>
<dbReference type="AlphaFoldDB" id="A0A7R9GUD6"/>
<feature type="compositionally biased region" description="Low complexity" evidence="7">
    <location>
        <begin position="785"/>
        <end position="794"/>
    </location>
</feature>
<name>A0A7R9GUD6_TIMPO</name>
<dbReference type="Gene3D" id="3.40.50.150">
    <property type="entry name" value="Vaccinia Virus protein VP39"/>
    <property type="match status" value="1"/>
</dbReference>
<evidence type="ECO:0000256" key="1">
    <source>
        <dbReference type="ARBA" id="ARBA00022603"/>
    </source>
</evidence>
<feature type="binding site" evidence="6">
    <location>
        <position position="613"/>
    </location>
    <ligand>
        <name>S-adenosyl-L-methionine</name>
        <dbReference type="ChEBI" id="CHEBI:59789"/>
    </ligand>
</feature>
<evidence type="ECO:0000256" key="7">
    <source>
        <dbReference type="SAM" id="MobiDB-lite"/>
    </source>
</evidence>
<evidence type="ECO:0000259" key="8">
    <source>
        <dbReference type="Pfam" id="PF13847"/>
    </source>
</evidence>
<dbReference type="GO" id="GO:0030697">
    <property type="term" value="F:tRNA (uracil(54)-C5)-methyltransferase activity, S-adenosyl methionine-dependent"/>
    <property type="evidence" value="ECO:0007669"/>
    <property type="project" value="UniProtKB-EC"/>
</dbReference>
<protein>
    <recommendedName>
        <fullName evidence="4">tRNA (uracil(54)-C(5))-methyltransferase</fullName>
        <ecNumber evidence="4">2.1.1.35</ecNumber>
    </recommendedName>
</protein>
<evidence type="ECO:0000256" key="2">
    <source>
        <dbReference type="ARBA" id="ARBA00022679"/>
    </source>
</evidence>
<dbReference type="SUPFAM" id="SSF53335">
    <property type="entry name" value="S-adenosyl-L-methionine-dependent methyltransferases"/>
    <property type="match status" value="1"/>
</dbReference>
<dbReference type="Gene3D" id="2.40.50.1070">
    <property type="match status" value="1"/>
</dbReference>
<comment type="catalytic activity">
    <reaction evidence="5">
        <text>uridine(54) in tRNA + S-adenosyl-L-methionine = 5-methyluridine(54) in tRNA + S-adenosyl-L-homocysteine + H(+)</text>
        <dbReference type="Rhea" id="RHEA:42712"/>
        <dbReference type="Rhea" id="RHEA-COMP:10167"/>
        <dbReference type="Rhea" id="RHEA-COMP:10193"/>
        <dbReference type="ChEBI" id="CHEBI:15378"/>
        <dbReference type="ChEBI" id="CHEBI:57856"/>
        <dbReference type="ChEBI" id="CHEBI:59789"/>
        <dbReference type="ChEBI" id="CHEBI:65315"/>
        <dbReference type="ChEBI" id="CHEBI:74447"/>
        <dbReference type="EC" id="2.1.1.35"/>
    </reaction>
    <physiologicalReaction direction="left-to-right" evidence="5">
        <dbReference type="Rhea" id="RHEA:42713"/>
    </physiologicalReaction>
</comment>
<keyword evidence="1 6" id="KW-0489">Methyltransferase</keyword>
<organism evidence="9">
    <name type="scientific">Timema poppense</name>
    <name type="common">Walking stick</name>
    <dbReference type="NCBI Taxonomy" id="170557"/>
    <lineage>
        <taxon>Eukaryota</taxon>
        <taxon>Metazoa</taxon>
        <taxon>Ecdysozoa</taxon>
        <taxon>Arthropoda</taxon>
        <taxon>Hexapoda</taxon>
        <taxon>Insecta</taxon>
        <taxon>Pterygota</taxon>
        <taxon>Neoptera</taxon>
        <taxon>Polyneoptera</taxon>
        <taxon>Phasmatodea</taxon>
        <taxon>Timematodea</taxon>
        <taxon>Timematoidea</taxon>
        <taxon>Timematidae</taxon>
        <taxon>Timema</taxon>
    </lineage>
</organism>
<feature type="region of interest" description="Disordered" evidence="7">
    <location>
        <begin position="771"/>
        <end position="815"/>
    </location>
</feature>
<dbReference type="PROSITE" id="PS51687">
    <property type="entry name" value="SAM_MT_RNA_M5U"/>
    <property type="match status" value="1"/>
</dbReference>
<reference evidence="9" key="1">
    <citation type="submission" date="2020-11" db="EMBL/GenBank/DDBJ databases">
        <authorList>
            <person name="Tran Van P."/>
        </authorList>
    </citation>
    <scope>NUCLEOTIDE SEQUENCE</scope>
</reference>
<dbReference type="EMBL" id="OD000342">
    <property type="protein sequence ID" value="CAD7397121.1"/>
    <property type="molecule type" value="Genomic_DNA"/>
</dbReference>
<dbReference type="Pfam" id="PF13847">
    <property type="entry name" value="Methyltransf_31"/>
    <property type="match status" value="1"/>
</dbReference>
<evidence type="ECO:0000256" key="4">
    <source>
        <dbReference type="ARBA" id="ARBA00033763"/>
    </source>
</evidence>
<evidence type="ECO:0000313" key="9">
    <source>
        <dbReference type="EMBL" id="CAD7397121.1"/>
    </source>
</evidence>
<dbReference type="CDD" id="cd02440">
    <property type="entry name" value="AdoMet_MTases"/>
    <property type="match status" value="1"/>
</dbReference>
<comment type="similarity">
    <text evidence="6">Belongs to the class I-like SAM-binding methyltransferase superfamily. RNA M5U methyltransferase family.</text>
</comment>
<dbReference type="InterPro" id="IPR025714">
    <property type="entry name" value="Methyltranfer_dom"/>
</dbReference>
<evidence type="ECO:0000256" key="6">
    <source>
        <dbReference type="PROSITE-ProRule" id="PRU01024"/>
    </source>
</evidence>